<dbReference type="SUPFAM" id="SSF90123">
    <property type="entry name" value="ABC transporter transmembrane region"/>
    <property type="match status" value="1"/>
</dbReference>
<keyword evidence="2 8" id="KW-0812">Transmembrane</keyword>
<evidence type="ECO:0000256" key="4">
    <source>
        <dbReference type="ARBA" id="ARBA00022840"/>
    </source>
</evidence>
<dbReference type="GO" id="GO:0005524">
    <property type="term" value="F:ATP binding"/>
    <property type="evidence" value="ECO:0007669"/>
    <property type="project" value="UniProtKB-KW"/>
</dbReference>
<feature type="transmembrane region" description="Helical" evidence="8">
    <location>
        <begin position="153"/>
        <end position="170"/>
    </location>
</feature>
<feature type="region of interest" description="Disordered" evidence="7">
    <location>
        <begin position="1"/>
        <end position="20"/>
    </location>
</feature>
<dbReference type="GO" id="GO:0015421">
    <property type="term" value="F:ABC-type oligopeptide transporter activity"/>
    <property type="evidence" value="ECO:0007669"/>
    <property type="project" value="TreeGrafter"/>
</dbReference>
<dbReference type="PROSITE" id="PS50929">
    <property type="entry name" value="ABC_TM1F"/>
    <property type="match status" value="1"/>
</dbReference>
<dbReference type="GO" id="GO:0016887">
    <property type="term" value="F:ATP hydrolysis activity"/>
    <property type="evidence" value="ECO:0007669"/>
    <property type="project" value="InterPro"/>
</dbReference>
<feature type="transmembrane region" description="Helical" evidence="8">
    <location>
        <begin position="176"/>
        <end position="193"/>
    </location>
</feature>
<dbReference type="Gene3D" id="3.40.50.300">
    <property type="entry name" value="P-loop containing nucleotide triphosphate hydrolases"/>
    <property type="match status" value="1"/>
</dbReference>
<keyword evidence="12" id="KW-1185">Reference proteome</keyword>
<dbReference type="GO" id="GO:0005886">
    <property type="term" value="C:plasma membrane"/>
    <property type="evidence" value="ECO:0007669"/>
    <property type="project" value="UniProtKB-SubCell"/>
</dbReference>
<dbReference type="CDD" id="cd07346">
    <property type="entry name" value="ABC_6TM_exporters"/>
    <property type="match status" value="1"/>
</dbReference>
<dbReference type="Pfam" id="PF00664">
    <property type="entry name" value="ABC_membrane"/>
    <property type="match status" value="1"/>
</dbReference>
<evidence type="ECO:0000256" key="3">
    <source>
        <dbReference type="ARBA" id="ARBA00022741"/>
    </source>
</evidence>
<comment type="subcellular location">
    <subcellularLocation>
        <location evidence="1">Cell membrane</location>
        <topology evidence="1">Multi-pass membrane protein</topology>
    </subcellularLocation>
</comment>
<proteinExistence type="predicted"/>
<keyword evidence="5 8" id="KW-1133">Transmembrane helix</keyword>
<feature type="transmembrane region" description="Helical" evidence="8">
    <location>
        <begin position="38"/>
        <end position="59"/>
    </location>
</feature>
<dbReference type="Proteomes" id="UP000635726">
    <property type="component" value="Unassembled WGS sequence"/>
</dbReference>
<gene>
    <name evidence="11" type="ORF">GCM10008939_36840</name>
</gene>
<dbReference type="Pfam" id="PF00005">
    <property type="entry name" value="ABC_tran"/>
    <property type="match status" value="1"/>
</dbReference>
<dbReference type="SMART" id="SM00382">
    <property type="entry name" value="AAA"/>
    <property type="match status" value="1"/>
</dbReference>
<evidence type="ECO:0000256" key="1">
    <source>
        <dbReference type="ARBA" id="ARBA00004651"/>
    </source>
</evidence>
<accession>A0A917PSL6</accession>
<dbReference type="EMBL" id="BMOE01000024">
    <property type="protein sequence ID" value="GGJ89492.1"/>
    <property type="molecule type" value="Genomic_DNA"/>
</dbReference>
<feature type="domain" description="ABC transmembrane type-1" evidence="10">
    <location>
        <begin position="39"/>
        <end position="321"/>
    </location>
</feature>
<dbReference type="InterPro" id="IPR017871">
    <property type="entry name" value="ABC_transporter-like_CS"/>
</dbReference>
<dbReference type="InterPro" id="IPR039421">
    <property type="entry name" value="Type_1_exporter"/>
</dbReference>
<keyword evidence="4 11" id="KW-0067">ATP-binding</keyword>
<reference evidence="11" key="2">
    <citation type="submission" date="2020-09" db="EMBL/GenBank/DDBJ databases">
        <authorList>
            <person name="Sun Q."/>
            <person name="Ohkuma M."/>
        </authorList>
    </citation>
    <scope>NUCLEOTIDE SEQUENCE</scope>
    <source>
        <strain evidence="11">JCM 14371</strain>
    </source>
</reference>
<dbReference type="Gene3D" id="1.20.1560.10">
    <property type="entry name" value="ABC transporter type 1, transmembrane domain"/>
    <property type="match status" value="1"/>
</dbReference>
<dbReference type="InterPro" id="IPR003593">
    <property type="entry name" value="AAA+_ATPase"/>
</dbReference>
<name>A0A917PSL6_9DEIO</name>
<dbReference type="InterPro" id="IPR003439">
    <property type="entry name" value="ABC_transporter-like_ATP-bd"/>
</dbReference>
<dbReference type="SUPFAM" id="SSF52540">
    <property type="entry name" value="P-loop containing nucleoside triphosphate hydrolases"/>
    <property type="match status" value="1"/>
</dbReference>
<comment type="caution">
    <text evidence="11">The sequence shown here is derived from an EMBL/GenBank/DDBJ whole genome shotgun (WGS) entry which is preliminary data.</text>
</comment>
<evidence type="ECO:0000256" key="7">
    <source>
        <dbReference type="SAM" id="MobiDB-lite"/>
    </source>
</evidence>
<feature type="transmembrane region" description="Helical" evidence="8">
    <location>
        <begin position="79"/>
        <end position="101"/>
    </location>
</feature>
<dbReference type="PANTHER" id="PTHR43394">
    <property type="entry name" value="ATP-DEPENDENT PERMEASE MDL1, MITOCHONDRIAL"/>
    <property type="match status" value="1"/>
</dbReference>
<keyword evidence="6 8" id="KW-0472">Membrane</keyword>
<evidence type="ECO:0000259" key="10">
    <source>
        <dbReference type="PROSITE" id="PS50929"/>
    </source>
</evidence>
<evidence type="ECO:0000313" key="12">
    <source>
        <dbReference type="Proteomes" id="UP000635726"/>
    </source>
</evidence>
<sequence length="606" mass="66088">MTLPAHTRPPRPPSTPPSSSGAALAVLGRYLGPLWPRVLLLAVLLLSSIGLSLYLPQLLATFLDTAQQRGSLSTLTRLALTYIGIAVGVQLLSAGATYIGADVGWAATNRLRLDLTTHLLNLDMSFHKERTPGELIERVDGDVTALSNFFSQFAVRVFGAGLLLLGALVMFWREEWWLGLFVTSFAGITLYAMNRVRQIGVEPTRQEREASARLFGFVEERLTGLDDVRALGGGPYTLTRFLGVQRTYFWKAYQAWIKRSAVWQLSMLLFSVGYVGVIAAAVGLYTAGVVSIGTAFLLYQYMSLVEEPIDQLTQQLQDLQKAGASLIRVGELLNLHSHLQQGTQTLPGGALELTFDHVSFGYETPEDTDGPDPDAHLVLRDLSFTLQPGHTVGLLGRTGSGKTSLTRLVSRLYDPLQGQVRLNGVPTTDLDLHALRRRVAVVTQDVQLFQASVRDNLTFFDPGVPDDRVRAALDEVGLLPWLDSLDDGLHSQLPVGSLSAGESQLLAFARVMLQDPGLIVLDEPSSRLDPATEGRLTAAMGRLLQGRTAIVIAHRLDTVARAHDILVLGAGRVLEYGSRAALARDPRSEYSRLLTAGREVQEEVLA</sequence>
<feature type="transmembrane region" description="Helical" evidence="8">
    <location>
        <begin position="268"/>
        <end position="299"/>
    </location>
</feature>
<evidence type="ECO:0000259" key="9">
    <source>
        <dbReference type="PROSITE" id="PS50893"/>
    </source>
</evidence>
<protein>
    <submittedName>
        <fullName evidence="11">ABC transporter ATP-binding protein</fullName>
    </submittedName>
</protein>
<evidence type="ECO:0000256" key="5">
    <source>
        <dbReference type="ARBA" id="ARBA00022989"/>
    </source>
</evidence>
<evidence type="ECO:0000313" key="11">
    <source>
        <dbReference type="EMBL" id="GGJ89492.1"/>
    </source>
</evidence>
<dbReference type="PANTHER" id="PTHR43394:SF1">
    <property type="entry name" value="ATP-BINDING CASSETTE SUB-FAMILY B MEMBER 10, MITOCHONDRIAL"/>
    <property type="match status" value="1"/>
</dbReference>
<dbReference type="InterPro" id="IPR011527">
    <property type="entry name" value="ABC1_TM_dom"/>
</dbReference>
<dbReference type="PROSITE" id="PS00211">
    <property type="entry name" value="ABC_TRANSPORTER_1"/>
    <property type="match status" value="1"/>
</dbReference>
<evidence type="ECO:0000256" key="8">
    <source>
        <dbReference type="SAM" id="Phobius"/>
    </source>
</evidence>
<evidence type="ECO:0000256" key="6">
    <source>
        <dbReference type="ARBA" id="ARBA00023136"/>
    </source>
</evidence>
<keyword evidence="3" id="KW-0547">Nucleotide-binding</keyword>
<reference evidence="11" key="1">
    <citation type="journal article" date="2014" name="Int. J. Syst. Evol. Microbiol.">
        <title>Complete genome sequence of Corynebacterium casei LMG S-19264T (=DSM 44701T), isolated from a smear-ripened cheese.</title>
        <authorList>
            <consortium name="US DOE Joint Genome Institute (JGI-PGF)"/>
            <person name="Walter F."/>
            <person name="Albersmeier A."/>
            <person name="Kalinowski J."/>
            <person name="Ruckert C."/>
        </authorList>
    </citation>
    <scope>NUCLEOTIDE SEQUENCE</scope>
    <source>
        <strain evidence="11">JCM 14371</strain>
    </source>
</reference>
<dbReference type="InterPro" id="IPR027417">
    <property type="entry name" value="P-loop_NTPase"/>
</dbReference>
<dbReference type="RefSeq" id="WP_188964785.1">
    <property type="nucleotide sequence ID" value="NZ_BMOE01000024.1"/>
</dbReference>
<organism evidence="11 12">
    <name type="scientific">Deinococcus aquiradiocola</name>
    <dbReference type="NCBI Taxonomy" id="393059"/>
    <lineage>
        <taxon>Bacteria</taxon>
        <taxon>Thermotogati</taxon>
        <taxon>Deinococcota</taxon>
        <taxon>Deinococci</taxon>
        <taxon>Deinococcales</taxon>
        <taxon>Deinococcaceae</taxon>
        <taxon>Deinococcus</taxon>
    </lineage>
</organism>
<dbReference type="InterPro" id="IPR036640">
    <property type="entry name" value="ABC1_TM_sf"/>
</dbReference>
<dbReference type="AlphaFoldDB" id="A0A917PSL6"/>
<evidence type="ECO:0000256" key="2">
    <source>
        <dbReference type="ARBA" id="ARBA00022692"/>
    </source>
</evidence>
<feature type="domain" description="ABC transporter" evidence="9">
    <location>
        <begin position="353"/>
        <end position="595"/>
    </location>
</feature>
<dbReference type="PROSITE" id="PS50893">
    <property type="entry name" value="ABC_TRANSPORTER_2"/>
    <property type="match status" value="1"/>
</dbReference>